<dbReference type="EC" id="3.4.23.36" evidence="2"/>
<name>A0ABP2J4E3_9STRE</name>
<proteinExistence type="predicted"/>
<evidence type="ECO:0000256" key="1">
    <source>
        <dbReference type="SAM" id="Phobius"/>
    </source>
</evidence>
<dbReference type="Pfam" id="PF01252">
    <property type="entry name" value="Peptidase_A8"/>
    <property type="match status" value="1"/>
</dbReference>
<sequence length="42" mass="4843">MWWICFTLDFVNFAIFNVADSYLTVGVLVLLLAMLKEEMNGN</sequence>
<organism evidence="2">
    <name type="scientific">Streptococcus infantis SK1302</name>
    <dbReference type="NCBI Taxonomy" id="871237"/>
    <lineage>
        <taxon>Bacteria</taxon>
        <taxon>Bacillati</taxon>
        <taxon>Bacillota</taxon>
        <taxon>Bacilli</taxon>
        <taxon>Lactobacillales</taxon>
        <taxon>Streptococcaceae</taxon>
        <taxon>Streptococcus</taxon>
    </lineage>
</organism>
<reference evidence="2" key="1">
    <citation type="submission" date="2010-09" db="EMBL/GenBank/DDBJ databases">
        <authorList>
            <person name="Daugherty S.C."/>
            <person name="Kilian M."/>
            <person name="Tettelin H."/>
        </authorList>
    </citation>
    <scope>NUCLEOTIDE SEQUENCE [LARGE SCALE GENOMIC DNA]</scope>
    <source>
        <strain evidence="2">SK1302</strain>
    </source>
</reference>
<keyword evidence="2" id="KW-0449">Lipoprotein</keyword>
<dbReference type="GO" id="GO:0004190">
    <property type="term" value="F:aspartic-type endopeptidase activity"/>
    <property type="evidence" value="ECO:0007669"/>
    <property type="project" value="UniProtKB-EC"/>
</dbReference>
<accession>A0ABP2J4E3</accession>
<dbReference type="InterPro" id="IPR001872">
    <property type="entry name" value="Peptidase_A8"/>
</dbReference>
<keyword evidence="1" id="KW-0472">Membrane</keyword>
<comment type="caution">
    <text evidence="2">The sequence shown here is derived from an EMBL/GenBank/DDBJ whole genome shotgun (WGS) entry which is preliminary data.</text>
</comment>
<keyword evidence="1" id="KW-1133">Transmembrane helix</keyword>
<protein>
    <submittedName>
        <fullName evidence="2">Lipoprotein signal peptidase</fullName>
        <ecNumber evidence="2">3.4.23.36</ecNumber>
    </submittedName>
</protein>
<gene>
    <name evidence="2" type="ORF">SIN_1925</name>
</gene>
<dbReference type="EMBL" id="AEDY01000134">
    <property type="protein sequence ID" value="EFO53364.1"/>
    <property type="molecule type" value="Genomic_DNA"/>
</dbReference>
<feature type="transmembrane region" description="Helical" evidence="1">
    <location>
        <begin position="12"/>
        <end position="35"/>
    </location>
</feature>
<evidence type="ECO:0000313" key="2">
    <source>
        <dbReference type="EMBL" id="EFO53364.1"/>
    </source>
</evidence>
<keyword evidence="1" id="KW-0812">Transmembrane</keyword>
<keyword evidence="2" id="KW-0378">Hydrolase</keyword>